<comment type="cofactor">
    <cofactor evidence="1">
        <name>Mg(2+)</name>
        <dbReference type="ChEBI" id="CHEBI:18420"/>
    </cofactor>
</comment>
<evidence type="ECO:0000256" key="1">
    <source>
        <dbReference type="ARBA" id="ARBA00001946"/>
    </source>
</evidence>
<evidence type="ECO:0000259" key="17">
    <source>
        <dbReference type="Pfam" id="PF03372"/>
    </source>
</evidence>
<evidence type="ECO:0000256" key="2">
    <source>
        <dbReference type="ARBA" id="ARBA00004123"/>
    </source>
</evidence>
<dbReference type="GO" id="GO:0005634">
    <property type="term" value="C:nucleus"/>
    <property type="evidence" value="ECO:0007669"/>
    <property type="project" value="UniProtKB-SubCell"/>
</dbReference>
<dbReference type="AlphaFoldDB" id="A0A2V0NV94"/>
<evidence type="ECO:0000259" key="18">
    <source>
        <dbReference type="Pfam" id="PF15801"/>
    </source>
</evidence>
<evidence type="ECO:0000256" key="3">
    <source>
        <dbReference type="ARBA" id="ARBA00004496"/>
    </source>
</evidence>
<dbReference type="InParanoid" id="A0A2V0NV94"/>
<evidence type="ECO:0000256" key="8">
    <source>
        <dbReference type="ARBA" id="ARBA00022737"/>
    </source>
</evidence>
<protein>
    <submittedName>
        <fullName evidence="19">Carbon catabolite repressor-like protein</fullName>
    </submittedName>
</protein>
<dbReference type="GO" id="GO:0003723">
    <property type="term" value="F:RNA binding"/>
    <property type="evidence" value="ECO:0007669"/>
    <property type="project" value="UniProtKB-KW"/>
</dbReference>
<evidence type="ECO:0000313" key="20">
    <source>
        <dbReference type="Proteomes" id="UP000247498"/>
    </source>
</evidence>
<comment type="function">
    <text evidence="15">Acts as a catalytic component of the CCR4-NOT core complex, which in the nucleus seems to be a general transcription factor, and in the cytoplasm the major mRNA deadenylase involved in mRNA turnover.</text>
</comment>
<feature type="domain" description="Endonuclease/exonuclease/phosphatase" evidence="17">
    <location>
        <begin position="218"/>
        <end position="553"/>
    </location>
</feature>
<evidence type="ECO:0000256" key="11">
    <source>
        <dbReference type="ARBA" id="ARBA00022884"/>
    </source>
</evidence>
<keyword evidence="7" id="KW-0479">Metal-binding</keyword>
<evidence type="ECO:0000256" key="12">
    <source>
        <dbReference type="ARBA" id="ARBA00023015"/>
    </source>
</evidence>
<keyword evidence="20" id="KW-1185">Reference proteome</keyword>
<evidence type="ECO:0000256" key="13">
    <source>
        <dbReference type="ARBA" id="ARBA00023163"/>
    </source>
</evidence>
<dbReference type="PANTHER" id="PTHR12121">
    <property type="entry name" value="CARBON CATABOLITE REPRESSOR PROTEIN 4"/>
    <property type="match status" value="1"/>
</dbReference>
<evidence type="ECO:0000256" key="7">
    <source>
        <dbReference type="ARBA" id="ARBA00022723"/>
    </source>
</evidence>
<dbReference type="CDD" id="cd09097">
    <property type="entry name" value="Deadenylase_CCR4"/>
    <property type="match status" value="1"/>
</dbReference>
<dbReference type="GO" id="GO:0000175">
    <property type="term" value="F:3'-5'-RNA exonuclease activity"/>
    <property type="evidence" value="ECO:0007669"/>
    <property type="project" value="TreeGrafter"/>
</dbReference>
<comment type="subcellular location">
    <subcellularLocation>
        <location evidence="3">Cytoplasm</location>
    </subcellularLocation>
    <subcellularLocation>
        <location evidence="2">Nucleus</location>
    </subcellularLocation>
</comment>
<evidence type="ECO:0000256" key="16">
    <source>
        <dbReference type="SAM" id="MobiDB-lite"/>
    </source>
</evidence>
<evidence type="ECO:0000313" key="19">
    <source>
        <dbReference type="EMBL" id="GBF89473.1"/>
    </source>
</evidence>
<comment type="similarity">
    <text evidence="4">Belongs to the CCR4/nocturin family.</text>
</comment>
<keyword evidence="13" id="KW-0804">Transcription</keyword>
<dbReference type="EMBL" id="BDRX01000010">
    <property type="protein sequence ID" value="GBF89473.1"/>
    <property type="molecule type" value="Genomic_DNA"/>
</dbReference>
<keyword evidence="5" id="KW-0963">Cytoplasm</keyword>
<dbReference type="Pfam" id="PF15801">
    <property type="entry name" value="zf-C6H2"/>
    <property type="match status" value="1"/>
</dbReference>
<gene>
    <name evidence="19" type="ORF">Rsub_02045</name>
</gene>
<dbReference type="GO" id="GO:0046872">
    <property type="term" value="F:metal ion binding"/>
    <property type="evidence" value="ECO:0007669"/>
    <property type="project" value="UniProtKB-KW"/>
</dbReference>
<dbReference type="Proteomes" id="UP000247498">
    <property type="component" value="Unassembled WGS sequence"/>
</dbReference>
<accession>A0A2V0NV94</accession>
<comment type="caution">
    <text evidence="19">The sequence shown here is derived from an EMBL/GenBank/DDBJ whole genome shotgun (WGS) entry which is preliminary data.</text>
</comment>
<evidence type="ECO:0000256" key="10">
    <source>
        <dbReference type="ARBA" id="ARBA00022842"/>
    </source>
</evidence>
<organism evidence="19 20">
    <name type="scientific">Raphidocelis subcapitata</name>
    <dbReference type="NCBI Taxonomy" id="307507"/>
    <lineage>
        <taxon>Eukaryota</taxon>
        <taxon>Viridiplantae</taxon>
        <taxon>Chlorophyta</taxon>
        <taxon>core chlorophytes</taxon>
        <taxon>Chlorophyceae</taxon>
        <taxon>CS clade</taxon>
        <taxon>Sphaeropleales</taxon>
        <taxon>Selenastraceae</taxon>
        <taxon>Raphidocelis</taxon>
    </lineage>
</organism>
<dbReference type="InterPro" id="IPR031615">
    <property type="entry name" value="Zfn-C6H2"/>
</dbReference>
<dbReference type="InterPro" id="IPR036691">
    <property type="entry name" value="Endo/exonu/phosph_ase_sf"/>
</dbReference>
<keyword evidence="8" id="KW-0677">Repeat</keyword>
<dbReference type="SUPFAM" id="SSF56219">
    <property type="entry name" value="DNase I-like"/>
    <property type="match status" value="1"/>
</dbReference>
<dbReference type="GO" id="GO:0005737">
    <property type="term" value="C:cytoplasm"/>
    <property type="evidence" value="ECO:0007669"/>
    <property type="project" value="UniProtKB-SubCell"/>
</dbReference>
<evidence type="ECO:0000256" key="14">
    <source>
        <dbReference type="ARBA" id="ARBA00023242"/>
    </source>
</evidence>
<dbReference type="FunFam" id="3.60.10.10:FF:000016">
    <property type="entry name" value="Carbon catabolite repressor protein 4 1"/>
    <property type="match status" value="1"/>
</dbReference>
<proteinExistence type="inferred from homology"/>
<keyword evidence="14" id="KW-0539">Nucleus</keyword>
<dbReference type="InterPro" id="IPR050410">
    <property type="entry name" value="CCR4/nocturin_mRNA_transcr"/>
</dbReference>
<evidence type="ECO:0000256" key="6">
    <source>
        <dbReference type="ARBA" id="ARBA00022722"/>
    </source>
</evidence>
<evidence type="ECO:0000256" key="5">
    <source>
        <dbReference type="ARBA" id="ARBA00022490"/>
    </source>
</evidence>
<feature type="region of interest" description="Disordered" evidence="16">
    <location>
        <begin position="112"/>
        <end position="139"/>
    </location>
</feature>
<evidence type="ECO:0000256" key="9">
    <source>
        <dbReference type="ARBA" id="ARBA00022801"/>
    </source>
</evidence>
<dbReference type="STRING" id="307507.A0A2V0NV94"/>
<evidence type="ECO:0000256" key="4">
    <source>
        <dbReference type="ARBA" id="ARBA00010774"/>
    </source>
</evidence>
<dbReference type="PANTHER" id="PTHR12121:SF34">
    <property type="entry name" value="PROTEIN ANGEL"/>
    <property type="match status" value="1"/>
</dbReference>
<dbReference type="FunCoup" id="A0A2V0NV94">
    <property type="interactions" value="2147"/>
</dbReference>
<feature type="domain" description="C6H2-type" evidence="18">
    <location>
        <begin position="75"/>
        <end position="114"/>
    </location>
</feature>
<name>A0A2V0NV94_9CHLO</name>
<dbReference type="InterPro" id="IPR005135">
    <property type="entry name" value="Endo/exonuclease/phosphatase"/>
</dbReference>
<keyword evidence="6" id="KW-0540">Nuclease</keyword>
<keyword evidence="10" id="KW-0460">Magnesium</keyword>
<evidence type="ECO:0000256" key="15">
    <source>
        <dbReference type="ARBA" id="ARBA00054840"/>
    </source>
</evidence>
<reference evidence="19 20" key="1">
    <citation type="journal article" date="2018" name="Sci. Rep.">
        <title>Raphidocelis subcapitata (=Pseudokirchneriella subcapitata) provides an insight into genome evolution and environmental adaptations in the Sphaeropleales.</title>
        <authorList>
            <person name="Suzuki S."/>
            <person name="Yamaguchi H."/>
            <person name="Nakajima N."/>
            <person name="Kawachi M."/>
        </authorList>
    </citation>
    <scope>NUCLEOTIDE SEQUENCE [LARGE SCALE GENOMIC DNA]</scope>
    <source>
        <strain evidence="19 20">NIES-35</strain>
    </source>
</reference>
<dbReference type="Pfam" id="PF03372">
    <property type="entry name" value="Exo_endo_phos"/>
    <property type="match status" value="1"/>
</dbReference>
<keyword evidence="12" id="KW-0805">Transcription regulation</keyword>
<keyword evidence="9" id="KW-0378">Hydrolase</keyword>
<dbReference type="Gene3D" id="3.60.10.10">
    <property type="entry name" value="Endonuclease/exonuclease/phosphatase"/>
    <property type="match status" value="1"/>
</dbReference>
<sequence>MISIVSVRLPTGDTPVATVALEPYVLIKRGDTVQSAEDLPPEGEPAGASPWQLRSRWFRSSIPRGGAVCSVHPEREAGLQCTVCLRARVAQHLSYHCSPECFRSSWPQHQEYHRQAAANPSHENGYDAAGKGSSTTMSTGETWVEVGRDRRYTPQQEDVGFVLKYEASIIDAARAFEACRPGTAFSARVRPAPNLPQRNLVPLPGAGPGGGYGRFTLLSYNILADLYAKADGHSQCPAWVVAWPYRRQNLLRELLTRRPDIMCLQEVQSDHYTEWLLPELTKAGYLGIYKKKTTEIFTGSTYAIDGCATFFRRDRFALVKKYEVEFNKAAVSLAEQMSNPGQKKATMNRLLKDNVALIAVLEAADGVAGPGDAGRGKQLICVANTHIHANPELSDVKLWQVHTLLKGLEKIANSADIPMLVAGDFNSTPGSAAHSLLVRGRVEPSQLDPSMDPLHLLRDQKLQHALPLASAYAALWDQPPTSEALKRQRARLDPAHHEPLFTNIGRDYKGTLDYILYTRDSLAPRALLELPSEADVGARPGEGLPNANWSSDHVSLMAEFAIAGAGG</sequence>
<dbReference type="OrthoDB" id="428734at2759"/>
<keyword evidence="11" id="KW-0694">RNA-binding</keyword>